<sequence length="433" mass="48272">MSAGNENEPKLGLVALATAILEDATAVEEYLKERGLPQPSFLPVPGAPPRLNIEDRGVAEAHERVLNSTRELHHLTLGPMQSLTSLVSFEDPFAISVLNKLDVALHVPLDGTATFEHLSEKTGVPLADLRHILRMAMTSYVFTEPTPGFVAHTAASKLLRESAFARNMITFRCDEHFIGSAKAAEALVKYKDEEPQLSGWGFANNATKPLFDELAEKHPERFANFKAGVAIVGATAVPRHMVLQGFDWAGLAPGTRVVDIGGGGGEISAMLAREYPNLSFVVQDYEDDIRKGEKELAEDLKNEGRVTFMPHSFLDPQPIKDADVYFFRSIFQNWPAKYAIRILRNLIPALKKGAKIRIHDPMTPDKGLLSPWQERQKLSMDSRMFVLFKSHHRYADSWSLIFAEADPRFRIISIKPSHIAARAMINIDVVWDE</sequence>
<evidence type="ECO:0000259" key="4">
    <source>
        <dbReference type="Pfam" id="PF00891"/>
    </source>
</evidence>
<dbReference type="SUPFAM" id="SSF53335">
    <property type="entry name" value="S-adenosyl-L-methionine-dependent methyltransferases"/>
    <property type="match status" value="1"/>
</dbReference>
<keyword evidence="6" id="KW-1185">Reference proteome</keyword>
<dbReference type="GO" id="GO:0032259">
    <property type="term" value="P:methylation"/>
    <property type="evidence" value="ECO:0007669"/>
    <property type="project" value="UniProtKB-KW"/>
</dbReference>
<dbReference type="InterPro" id="IPR016461">
    <property type="entry name" value="COMT-like"/>
</dbReference>
<protein>
    <submittedName>
        <fullName evidence="5">O-methyltransferase aurJ</fullName>
    </submittedName>
</protein>
<dbReference type="AlphaFoldDB" id="A0A8T9BK22"/>
<dbReference type="Proteomes" id="UP000469559">
    <property type="component" value="Unassembled WGS sequence"/>
</dbReference>
<dbReference type="InterPro" id="IPR029063">
    <property type="entry name" value="SAM-dependent_MTases_sf"/>
</dbReference>
<reference evidence="5 6" key="1">
    <citation type="submission" date="2018-05" db="EMBL/GenBank/DDBJ databases">
        <title>Whole genome sequencing for identification of molecular markers to develop diagnostic detection tools for the regulated plant pathogen Lachnellula willkommii.</title>
        <authorList>
            <person name="Giroux E."/>
            <person name="Bilodeau G."/>
        </authorList>
    </citation>
    <scope>NUCLEOTIDE SEQUENCE [LARGE SCALE GENOMIC DNA]</scope>
    <source>
        <strain evidence="5 6">CBS 203.66</strain>
    </source>
</reference>
<keyword evidence="3" id="KW-0949">S-adenosyl-L-methionine</keyword>
<evidence type="ECO:0000256" key="1">
    <source>
        <dbReference type="ARBA" id="ARBA00022603"/>
    </source>
</evidence>
<organism evidence="5 6">
    <name type="scientific">Lachnellula arida</name>
    <dbReference type="NCBI Taxonomy" id="1316785"/>
    <lineage>
        <taxon>Eukaryota</taxon>
        <taxon>Fungi</taxon>
        <taxon>Dikarya</taxon>
        <taxon>Ascomycota</taxon>
        <taxon>Pezizomycotina</taxon>
        <taxon>Leotiomycetes</taxon>
        <taxon>Helotiales</taxon>
        <taxon>Lachnaceae</taxon>
        <taxon>Lachnellula</taxon>
    </lineage>
</organism>
<gene>
    <name evidence="5" type="primary">aurJ_2</name>
    <name evidence="5" type="ORF">LARI1_G001831</name>
</gene>
<dbReference type="SUPFAM" id="SSF46785">
    <property type="entry name" value="Winged helix' DNA-binding domain"/>
    <property type="match status" value="1"/>
</dbReference>
<evidence type="ECO:0000256" key="2">
    <source>
        <dbReference type="ARBA" id="ARBA00022679"/>
    </source>
</evidence>
<dbReference type="Gene3D" id="3.40.50.150">
    <property type="entry name" value="Vaccinia Virus protein VP39"/>
    <property type="match status" value="1"/>
</dbReference>
<dbReference type="InterPro" id="IPR001077">
    <property type="entry name" value="COMT_C"/>
</dbReference>
<dbReference type="InterPro" id="IPR036390">
    <property type="entry name" value="WH_DNA-bd_sf"/>
</dbReference>
<dbReference type="OrthoDB" id="1606438at2759"/>
<feature type="domain" description="O-methyltransferase C-terminal" evidence="4">
    <location>
        <begin position="221"/>
        <end position="405"/>
    </location>
</feature>
<keyword evidence="2" id="KW-0808">Transferase</keyword>
<dbReference type="Pfam" id="PF00891">
    <property type="entry name" value="Methyltransf_2"/>
    <property type="match status" value="1"/>
</dbReference>
<evidence type="ECO:0000256" key="3">
    <source>
        <dbReference type="ARBA" id="ARBA00022691"/>
    </source>
</evidence>
<evidence type="ECO:0000313" key="6">
    <source>
        <dbReference type="Proteomes" id="UP000469559"/>
    </source>
</evidence>
<dbReference type="PANTHER" id="PTHR43712:SF5">
    <property type="entry name" value="O-METHYLTRANSFERASE ASQN-RELATED"/>
    <property type="match status" value="1"/>
</dbReference>
<dbReference type="GO" id="GO:0008171">
    <property type="term" value="F:O-methyltransferase activity"/>
    <property type="evidence" value="ECO:0007669"/>
    <property type="project" value="InterPro"/>
</dbReference>
<dbReference type="EMBL" id="QGMF01000054">
    <property type="protein sequence ID" value="TVY20470.1"/>
    <property type="molecule type" value="Genomic_DNA"/>
</dbReference>
<dbReference type="CDD" id="cd02440">
    <property type="entry name" value="AdoMet_MTases"/>
    <property type="match status" value="1"/>
</dbReference>
<comment type="caution">
    <text evidence="5">The sequence shown here is derived from an EMBL/GenBank/DDBJ whole genome shotgun (WGS) entry which is preliminary data.</text>
</comment>
<dbReference type="PANTHER" id="PTHR43712">
    <property type="entry name" value="PUTATIVE (AFU_ORTHOLOGUE AFUA_4G14580)-RELATED"/>
    <property type="match status" value="1"/>
</dbReference>
<keyword evidence="1" id="KW-0489">Methyltransferase</keyword>
<evidence type="ECO:0000313" key="5">
    <source>
        <dbReference type="EMBL" id="TVY20470.1"/>
    </source>
</evidence>
<dbReference type="PROSITE" id="PS51683">
    <property type="entry name" value="SAM_OMT_II"/>
    <property type="match status" value="1"/>
</dbReference>
<proteinExistence type="predicted"/>
<name>A0A8T9BK22_9HELO</name>
<dbReference type="InterPro" id="IPR036388">
    <property type="entry name" value="WH-like_DNA-bd_sf"/>
</dbReference>
<dbReference type="Gene3D" id="1.10.10.10">
    <property type="entry name" value="Winged helix-like DNA-binding domain superfamily/Winged helix DNA-binding domain"/>
    <property type="match status" value="1"/>
</dbReference>
<accession>A0A8T9BK22</accession>